<dbReference type="SUPFAM" id="SSF52540">
    <property type="entry name" value="P-loop containing nucleoside triphosphate hydrolases"/>
    <property type="match status" value="1"/>
</dbReference>
<sequence>MDNTKVMDPDAAHAMPAILCLMGPTAAGKSAATLALAARWPIEIINVDSATIYRGMDIGTAKPSPDERAQVPQHLLDIRDPSDSYSAGQFRSDTLALIDAIRARGRIPLLAGGTMMYFKALRDGLDTLPQGDAVVRAQLDARAAQIGWPAMHAELADIDPITAARLSPNDSQRVQRALEIHALTGQPMSSLLTQGKAQADPAPWRYVNLSLEPADRAGLHARIEQRFDAMLEQGLVDEVRKLRARPELHPDLPSIRCVGYRQVWSYLEGAIHGAEMRGQSIAATRQLAKRQITWLRALPDRHIVDCLAPDAVDRVIDLAAPWMKTP</sequence>
<evidence type="ECO:0000256" key="10">
    <source>
        <dbReference type="HAMAP-Rule" id="MF_00185"/>
    </source>
</evidence>
<feature type="region of interest" description="Interaction with substrate tRNA" evidence="10">
    <location>
        <begin position="172"/>
        <end position="176"/>
    </location>
</feature>
<keyword evidence="7 10" id="KW-0067">ATP-binding</keyword>
<gene>
    <name evidence="10" type="primary">miaA</name>
    <name evidence="14" type="ORF">FHW18_002053</name>
</gene>
<keyword evidence="8 10" id="KW-0460">Magnesium</keyword>
<evidence type="ECO:0000313" key="14">
    <source>
        <dbReference type="EMBL" id="NYE82782.1"/>
    </source>
</evidence>
<feature type="region of interest" description="Interaction with substrate tRNA" evidence="10">
    <location>
        <begin position="256"/>
        <end position="261"/>
    </location>
</feature>
<dbReference type="InterPro" id="IPR018022">
    <property type="entry name" value="IPT"/>
</dbReference>
<comment type="catalytic activity">
    <reaction evidence="9 10 11">
        <text>adenosine(37) in tRNA + dimethylallyl diphosphate = N(6)-dimethylallyladenosine(37) in tRNA + diphosphate</text>
        <dbReference type="Rhea" id="RHEA:26482"/>
        <dbReference type="Rhea" id="RHEA-COMP:10162"/>
        <dbReference type="Rhea" id="RHEA-COMP:10375"/>
        <dbReference type="ChEBI" id="CHEBI:33019"/>
        <dbReference type="ChEBI" id="CHEBI:57623"/>
        <dbReference type="ChEBI" id="CHEBI:74411"/>
        <dbReference type="ChEBI" id="CHEBI:74415"/>
        <dbReference type="EC" id="2.5.1.75"/>
    </reaction>
</comment>
<dbReference type="InterPro" id="IPR027417">
    <property type="entry name" value="P-loop_NTPase"/>
</dbReference>
<comment type="similarity">
    <text evidence="3 10 13">Belongs to the IPP transferase family.</text>
</comment>
<feature type="site" description="Interaction with substrate tRNA" evidence="10">
    <location>
        <position position="114"/>
    </location>
</feature>
<feature type="region of interest" description="Interaction with substrate tRNA" evidence="10">
    <location>
        <begin position="48"/>
        <end position="51"/>
    </location>
</feature>
<dbReference type="GO" id="GO:0005524">
    <property type="term" value="F:ATP binding"/>
    <property type="evidence" value="ECO:0007669"/>
    <property type="project" value="UniProtKB-UniRule"/>
</dbReference>
<dbReference type="EC" id="2.5.1.75" evidence="10"/>
<dbReference type="NCBIfam" id="TIGR00174">
    <property type="entry name" value="miaA"/>
    <property type="match status" value="1"/>
</dbReference>
<evidence type="ECO:0000256" key="1">
    <source>
        <dbReference type="ARBA" id="ARBA00001946"/>
    </source>
</evidence>
<dbReference type="FunFam" id="1.10.20.140:FF:000001">
    <property type="entry name" value="tRNA dimethylallyltransferase"/>
    <property type="match status" value="1"/>
</dbReference>
<evidence type="ECO:0000256" key="3">
    <source>
        <dbReference type="ARBA" id="ARBA00005842"/>
    </source>
</evidence>
<evidence type="ECO:0000256" key="9">
    <source>
        <dbReference type="ARBA" id="ARBA00049563"/>
    </source>
</evidence>
<dbReference type="EMBL" id="JACBYR010000001">
    <property type="protein sequence ID" value="NYE82782.1"/>
    <property type="molecule type" value="Genomic_DNA"/>
</dbReference>
<feature type="binding site" evidence="10">
    <location>
        <begin position="23"/>
        <end position="30"/>
    </location>
    <ligand>
        <name>ATP</name>
        <dbReference type="ChEBI" id="CHEBI:30616"/>
    </ligand>
</feature>
<evidence type="ECO:0000256" key="11">
    <source>
        <dbReference type="RuleBase" id="RU003783"/>
    </source>
</evidence>
<keyword evidence="6 10" id="KW-0547">Nucleotide-binding</keyword>
<organism evidence="14 15">
    <name type="scientific">Pigmentiphaga litoralis</name>
    <dbReference type="NCBI Taxonomy" id="516702"/>
    <lineage>
        <taxon>Bacteria</taxon>
        <taxon>Pseudomonadati</taxon>
        <taxon>Pseudomonadota</taxon>
        <taxon>Betaproteobacteria</taxon>
        <taxon>Burkholderiales</taxon>
        <taxon>Alcaligenaceae</taxon>
        <taxon>Pigmentiphaga</taxon>
    </lineage>
</organism>
<comment type="subunit">
    <text evidence="10">Monomer.</text>
</comment>
<protein>
    <recommendedName>
        <fullName evidence="10">tRNA dimethylallyltransferase</fullName>
        <ecNumber evidence="10">2.5.1.75</ecNumber>
    </recommendedName>
    <alternativeName>
        <fullName evidence="10">Dimethylallyl diphosphate:tRNA dimethylallyltransferase</fullName>
        <shortName evidence="10">DMAPP:tRNA dimethylallyltransferase</shortName>
        <shortName evidence="10">DMATase</shortName>
    </alternativeName>
    <alternativeName>
        <fullName evidence="10">Isopentenyl-diphosphate:tRNA isopentenyltransferase</fullName>
        <shortName evidence="10">IPP transferase</shortName>
        <shortName evidence="10">IPPT</shortName>
        <shortName evidence="10">IPTase</shortName>
    </alternativeName>
</protein>
<dbReference type="GO" id="GO:0052381">
    <property type="term" value="F:tRNA dimethylallyltransferase activity"/>
    <property type="evidence" value="ECO:0007669"/>
    <property type="project" value="UniProtKB-UniRule"/>
</dbReference>
<dbReference type="PANTHER" id="PTHR11088">
    <property type="entry name" value="TRNA DIMETHYLALLYLTRANSFERASE"/>
    <property type="match status" value="1"/>
</dbReference>
<dbReference type="AlphaFoldDB" id="A0A7Y9ITG4"/>
<dbReference type="InterPro" id="IPR039657">
    <property type="entry name" value="Dimethylallyltransferase"/>
</dbReference>
<dbReference type="Gene3D" id="3.40.50.300">
    <property type="entry name" value="P-loop containing nucleotide triphosphate hydrolases"/>
    <property type="match status" value="1"/>
</dbReference>
<dbReference type="PANTHER" id="PTHR11088:SF60">
    <property type="entry name" value="TRNA DIMETHYLALLYLTRANSFERASE"/>
    <property type="match status" value="1"/>
</dbReference>
<evidence type="ECO:0000256" key="7">
    <source>
        <dbReference type="ARBA" id="ARBA00022840"/>
    </source>
</evidence>
<dbReference type="HAMAP" id="MF_00185">
    <property type="entry name" value="IPP_trans"/>
    <property type="match status" value="1"/>
</dbReference>
<evidence type="ECO:0000256" key="2">
    <source>
        <dbReference type="ARBA" id="ARBA00003213"/>
    </source>
</evidence>
<comment type="function">
    <text evidence="2 10 12">Catalyzes the transfer of a dimethylallyl group onto the adenine at position 37 in tRNAs that read codons beginning with uridine, leading to the formation of N6-(dimethylallyl)adenosine (i(6)A).</text>
</comment>
<evidence type="ECO:0000256" key="13">
    <source>
        <dbReference type="RuleBase" id="RU003785"/>
    </source>
</evidence>
<evidence type="ECO:0000313" key="15">
    <source>
        <dbReference type="Proteomes" id="UP000542125"/>
    </source>
</evidence>
<feature type="binding site" evidence="10">
    <location>
        <begin position="25"/>
        <end position="30"/>
    </location>
    <ligand>
        <name>substrate</name>
    </ligand>
</feature>
<proteinExistence type="inferred from homology"/>
<comment type="cofactor">
    <cofactor evidence="1 10">
        <name>Mg(2+)</name>
        <dbReference type="ChEBI" id="CHEBI:18420"/>
    </cofactor>
</comment>
<keyword evidence="4 10" id="KW-0808">Transferase</keyword>
<dbReference type="Pfam" id="PF01715">
    <property type="entry name" value="IPPT"/>
    <property type="match status" value="1"/>
</dbReference>
<feature type="site" description="Interaction with substrate tRNA" evidence="10">
    <location>
        <position position="136"/>
    </location>
</feature>
<dbReference type="GO" id="GO:0006400">
    <property type="term" value="P:tRNA modification"/>
    <property type="evidence" value="ECO:0007669"/>
    <property type="project" value="TreeGrafter"/>
</dbReference>
<evidence type="ECO:0000256" key="4">
    <source>
        <dbReference type="ARBA" id="ARBA00022679"/>
    </source>
</evidence>
<accession>A0A7Y9ITG4</accession>
<keyword evidence="15" id="KW-1185">Reference proteome</keyword>
<feature type="region of interest" description="Interaction with substrate tRNA" evidence="10">
    <location>
        <begin position="289"/>
        <end position="296"/>
    </location>
</feature>
<evidence type="ECO:0000256" key="6">
    <source>
        <dbReference type="ARBA" id="ARBA00022741"/>
    </source>
</evidence>
<evidence type="ECO:0000256" key="8">
    <source>
        <dbReference type="ARBA" id="ARBA00022842"/>
    </source>
</evidence>
<evidence type="ECO:0000256" key="12">
    <source>
        <dbReference type="RuleBase" id="RU003784"/>
    </source>
</evidence>
<keyword evidence="5 10" id="KW-0819">tRNA processing</keyword>
<comment type="caution">
    <text evidence="14">The sequence shown here is derived from an EMBL/GenBank/DDBJ whole genome shotgun (WGS) entry which is preliminary data.</text>
</comment>
<dbReference type="Proteomes" id="UP000542125">
    <property type="component" value="Unassembled WGS sequence"/>
</dbReference>
<reference evidence="14 15" key="1">
    <citation type="submission" date="2020-07" db="EMBL/GenBank/DDBJ databases">
        <title>Genomic Encyclopedia of Type Strains, Phase IV (KMG-V): Genome sequencing to study the core and pangenomes of soil and plant-associated prokaryotes.</title>
        <authorList>
            <person name="Whitman W."/>
        </authorList>
    </citation>
    <scope>NUCLEOTIDE SEQUENCE [LARGE SCALE GENOMIC DNA]</scope>
    <source>
        <strain evidence="14 15">SAS40</strain>
    </source>
</reference>
<dbReference type="Gene3D" id="1.10.20.140">
    <property type="match status" value="1"/>
</dbReference>
<name>A0A7Y9ITG4_9BURK</name>
<evidence type="ECO:0000256" key="5">
    <source>
        <dbReference type="ARBA" id="ARBA00022694"/>
    </source>
</evidence>